<gene>
    <name evidence="2" type="ORF">LG52_3263</name>
</gene>
<protein>
    <submittedName>
        <fullName evidence="2">Accessory Sec system S-layer assembly protein</fullName>
    </submittedName>
</protein>
<dbReference type="AlphaFoldDB" id="A0A0D8BS68"/>
<organism evidence="2 3">
    <name type="scientific">Geobacillus kaustophilus</name>
    <dbReference type="NCBI Taxonomy" id="1462"/>
    <lineage>
        <taxon>Bacteria</taxon>
        <taxon>Bacillati</taxon>
        <taxon>Bacillota</taxon>
        <taxon>Bacilli</taxon>
        <taxon>Bacillales</taxon>
        <taxon>Anoxybacillaceae</taxon>
        <taxon>Geobacillus</taxon>
        <taxon>Geobacillus thermoleovorans group</taxon>
    </lineage>
</organism>
<comment type="caution">
    <text evidence="2">The sequence shown here is derived from an EMBL/GenBank/DDBJ whole genome shotgun (WGS) entry which is preliminary data.</text>
</comment>
<feature type="compositionally biased region" description="Polar residues" evidence="1">
    <location>
        <begin position="280"/>
        <end position="290"/>
    </location>
</feature>
<dbReference type="InterPro" id="IPR030910">
    <property type="entry name" value="SLAP_dom"/>
</dbReference>
<evidence type="ECO:0000313" key="3">
    <source>
        <dbReference type="Proteomes" id="UP000032522"/>
    </source>
</evidence>
<dbReference type="EMBL" id="JYBP01000003">
    <property type="protein sequence ID" value="KJE27006.1"/>
    <property type="molecule type" value="Genomic_DNA"/>
</dbReference>
<dbReference type="InterPro" id="IPR030911">
    <property type="entry name" value="Sec_acc_SLAP"/>
</dbReference>
<accession>A0A0D8BS68</accession>
<feature type="region of interest" description="Disordered" evidence="1">
    <location>
        <begin position="1"/>
        <end position="38"/>
    </location>
</feature>
<dbReference type="Proteomes" id="UP000032522">
    <property type="component" value="Unassembled WGS sequence"/>
</dbReference>
<evidence type="ECO:0000256" key="1">
    <source>
        <dbReference type="SAM" id="MobiDB-lite"/>
    </source>
</evidence>
<dbReference type="NCBIfam" id="TIGR04399">
    <property type="entry name" value="acc_Sec_SLAP"/>
    <property type="match status" value="1"/>
</dbReference>
<dbReference type="OrthoDB" id="1907642at2"/>
<dbReference type="PATRIC" id="fig|1462.6.peg.3586"/>
<dbReference type="RefSeq" id="WP_044732700.1">
    <property type="nucleotide sequence ID" value="NZ_JYBP01000003.1"/>
</dbReference>
<name>A0A0D8BS68_GEOKU</name>
<proteinExistence type="predicted"/>
<sequence length="300" mass="34279">MIFRRKQRTELEAKPPALHAEQPKQPEAGTKTTLSFHPDWQLSPEETYVYRFYHEQLPPLQPNQISISGIKLIEYNDGFVAVAILRNTLPKPVRFERVRLLLLGEDGTAIARKEFDMSSFGELPPMTARPWRFLFAAEDKLVDQLPTENWKIAFELKPAHRLDLEKSWEQALSAEQRQQLQTLVDSVPPPAPGEVNFMGIEAKQLPSGELGVTLLIRNGSDKHIHFEQIPLEVWDHTGDMVARGLFPCHLEVKAHTSKPWTFLFPPELLHKAEPDWTSWKVTIPSSPAQSEKQETPSSDE</sequence>
<reference evidence="2 3" key="1">
    <citation type="submission" date="2015-01" db="EMBL/GenBank/DDBJ databases">
        <authorList>
            <person name="Filippidou S."/>
            <person name="Jeanneret N."/>
            <person name="Russel-Delif L."/>
            <person name="Junier T."/>
            <person name="Wunderlin T."/>
            <person name="Molina V."/>
            <person name="Johnson S.L."/>
            <person name="Davenport K.W."/>
            <person name="Chain P.S."/>
            <person name="Dorador C."/>
            <person name="Junier P."/>
        </authorList>
    </citation>
    <scope>NUCLEOTIDE SEQUENCE [LARGE SCALE GENOMIC DNA]</scope>
    <source>
        <strain evidence="2 3">Et7/4</strain>
    </source>
</reference>
<feature type="region of interest" description="Disordered" evidence="1">
    <location>
        <begin position="280"/>
        <end position="300"/>
    </location>
</feature>
<evidence type="ECO:0000313" key="2">
    <source>
        <dbReference type="EMBL" id="KJE27006.1"/>
    </source>
</evidence>
<dbReference type="NCBIfam" id="TIGR04398">
    <property type="entry name" value="SLAP_DUP"/>
    <property type="match status" value="2"/>
</dbReference>